<dbReference type="SUPFAM" id="SSF56672">
    <property type="entry name" value="DNA/RNA polymerases"/>
    <property type="match status" value="1"/>
</dbReference>
<evidence type="ECO:0000256" key="6">
    <source>
        <dbReference type="ARBA" id="ARBA00048744"/>
    </source>
</evidence>
<organism evidence="8">
    <name type="scientific">Hubei chryso-like virus 1</name>
    <dbReference type="NCBI Taxonomy" id="1922855"/>
    <lineage>
        <taxon>Viruses</taxon>
        <taxon>Riboviria</taxon>
        <taxon>Orthornavirae</taxon>
        <taxon>Duplornaviricota</taxon>
        <taxon>Chrymotiviricetes</taxon>
        <taxon>Ghabrivirales</taxon>
        <taxon>Alphatotivirineae</taxon>
        <taxon>Chrysoviridae</taxon>
        <taxon>Alphachrysovirus</taxon>
        <taxon>Alphachrysovirus shuangaoense</taxon>
    </lineage>
</organism>
<dbReference type="GO" id="GO:0006351">
    <property type="term" value="P:DNA-templated transcription"/>
    <property type="evidence" value="ECO:0007669"/>
    <property type="project" value="InterPro"/>
</dbReference>
<keyword evidence="4 7" id="KW-0548">Nucleotidyltransferase</keyword>
<dbReference type="EMBL" id="MF176280">
    <property type="protein sequence ID" value="ASA47348.1"/>
    <property type="molecule type" value="Viral_cRNA"/>
</dbReference>
<keyword evidence="2 7" id="KW-0696">RNA-directed RNA polymerase</keyword>
<keyword evidence="5 7" id="KW-0547">Nucleotide-binding</keyword>
<keyword evidence="7" id="KW-0693">Viral RNA replication</keyword>
<evidence type="ECO:0000256" key="4">
    <source>
        <dbReference type="ARBA" id="ARBA00022695"/>
    </source>
</evidence>
<proteinExistence type="predicted"/>
<evidence type="ECO:0000256" key="7">
    <source>
        <dbReference type="RuleBase" id="RU364050"/>
    </source>
</evidence>
<dbReference type="Pfam" id="PF02123">
    <property type="entry name" value="RdRP_4"/>
    <property type="match status" value="1"/>
</dbReference>
<dbReference type="InterPro" id="IPR001795">
    <property type="entry name" value="RNA-dir_pol_luteovirus"/>
</dbReference>
<evidence type="ECO:0000313" key="8">
    <source>
        <dbReference type="EMBL" id="ASA47348.1"/>
    </source>
</evidence>
<dbReference type="GO" id="GO:0000166">
    <property type="term" value="F:nucleotide binding"/>
    <property type="evidence" value="ECO:0007669"/>
    <property type="project" value="UniProtKB-KW"/>
</dbReference>
<evidence type="ECO:0000256" key="1">
    <source>
        <dbReference type="ARBA" id="ARBA00012494"/>
    </source>
</evidence>
<evidence type="ECO:0000256" key="3">
    <source>
        <dbReference type="ARBA" id="ARBA00022679"/>
    </source>
</evidence>
<evidence type="ECO:0000256" key="5">
    <source>
        <dbReference type="ARBA" id="ARBA00022741"/>
    </source>
</evidence>
<name>A0A1Z2RT20_9VIRU</name>
<reference evidence="8" key="1">
    <citation type="journal article" date="2017" name="J. Virol.">
        <title>High Resolution Meta-Transcriptomics Reveals the Ecological Dynamics of Mosquito-Associated RNA Viruses in Western Australia.</title>
        <authorList>
            <person name="Shi M."/>
            <person name="Neville P."/>
            <person name="Nicholson J."/>
            <person name="Eden J.S."/>
            <person name="Imrie A."/>
            <person name="Holmes E.C."/>
        </authorList>
    </citation>
    <scope>NUCLEOTIDE SEQUENCE</scope>
    <source>
        <strain evidence="8">Mos172X13576</strain>
    </source>
</reference>
<dbReference type="EC" id="2.7.7.48" evidence="1 7"/>
<dbReference type="InterPro" id="IPR043502">
    <property type="entry name" value="DNA/RNA_pol_sf"/>
</dbReference>
<evidence type="ECO:0000256" key="2">
    <source>
        <dbReference type="ARBA" id="ARBA00022484"/>
    </source>
</evidence>
<dbReference type="GO" id="GO:0003968">
    <property type="term" value="F:RNA-directed RNA polymerase activity"/>
    <property type="evidence" value="ECO:0007669"/>
    <property type="project" value="UniProtKB-KW"/>
</dbReference>
<accession>A0A1Z2RT20</accession>
<dbReference type="GO" id="GO:0003723">
    <property type="term" value="F:RNA binding"/>
    <property type="evidence" value="ECO:0007669"/>
    <property type="project" value="InterPro"/>
</dbReference>
<protein>
    <recommendedName>
        <fullName evidence="1 7">RNA-directed RNA polymerase</fullName>
        <ecNumber evidence="1 7">2.7.7.48</ecNumber>
    </recommendedName>
</protein>
<comment type="catalytic activity">
    <reaction evidence="6 7">
        <text>RNA(n) + a ribonucleoside 5'-triphosphate = RNA(n+1) + diphosphate</text>
        <dbReference type="Rhea" id="RHEA:21248"/>
        <dbReference type="Rhea" id="RHEA-COMP:14527"/>
        <dbReference type="Rhea" id="RHEA-COMP:17342"/>
        <dbReference type="ChEBI" id="CHEBI:33019"/>
        <dbReference type="ChEBI" id="CHEBI:61557"/>
        <dbReference type="ChEBI" id="CHEBI:140395"/>
        <dbReference type="EC" id="2.7.7.48"/>
    </reaction>
</comment>
<keyword evidence="3 7" id="KW-0808">Transferase</keyword>
<sequence>MELDLSILKNASGVKLRKRYCVTLDDSPCSFDSNSFDCSFGFGRLGSTSFAMLSDRYQAAEVPGLYAIVIPAGGGKTTLAKFFKQLDVDKVLPPAFETELRKIRMNTFNSVSGGGTRASWLRHNSIWARYLSLSLGNFDFRETPRILFIHSHEIATVIGAKVVGILLPEEELHERWVSDRDHEAKALSYENREFLFRYAKSLPNMFIYGSSLDLYRLVSNIIVNTIGYAPGVSEYLNVSEIDMVMLKQGYDITIPTRIKVGKFDYDDLDSIIDWCKAERCPWWYVSMWCEKYSPGLIADGAYSLESYPWLHLCYSMNTILRNRRVSCDISKAMVKTNLDWFGFFPHVDTLTESRAGVSLRSVFKYLDPVYIDEYLILMLNCHVGSHHSFVTSLVVYYLGVIQPMRAELRNKVLDCGMLLIPEEHWVSVHGDIHKLVRASQLFFGLSLKDREYASLQYTASLYGRRNYSLDPEAEIVKRQQTRLDTKCAQLHNGVNNEVYIEDFKAGVRLAYNRLGKRSKLRWNNFGEFYQQRYQWAAAGSVTNVPPSMHKFKEVTELLAEVRGQIVHLSMDSNKKRAMEKLSGPAELARYLSDNWAYNVTSLAPKPNEPAKNRVLMPGSFLHYVAMSYILGMVERTGDVGAVRVGDPDDNNLSHFDLRLTSGTYNFMLDFADHNAQHSSLEMGLIIALLEEKFANKSDASDLNFFINWVVDSFVNMQIRVGLDNHKVISGLFTGWRGTTWINSVACQAYVYVGTQACKRKYGSIEIEYFEGAGDDVLMKFNSAKDAFRFYGAMQACGFDMQSVKQMASHRRTEFLRTISSNGHLVCCVNRVLPNFICGDLERSSDGMVDRLGGCYATVKMLFRRGLSEHITKVIYKSYLDKWARVKDGDVYRDIDRTYLHAPTEQGGIGLPDADDNLWYLDNPISLRTYKTRVVRGPNNASLDYARHLTTDLASKGLHVHEGRLLERLMSDVYSTDNQVEISDIVNVGSKVLALISPTTKVDKAVLDEVLADVDDERVREYKKQWGLYNKYKQCISCVEESLEVLLDKLGINIDVVALEELRFASNHCFLVPEYLLYNIGTYYRSRVAFRMMSITEAQYYFNVACSTAKAAFGEDLML</sequence>